<accession>A0A9N9I2F8</accession>
<reference evidence="1" key="1">
    <citation type="submission" date="2021-06" db="EMBL/GenBank/DDBJ databases">
        <authorList>
            <person name="Kallberg Y."/>
            <person name="Tangrot J."/>
            <person name="Rosling A."/>
        </authorList>
    </citation>
    <scope>NUCLEOTIDE SEQUENCE</scope>
    <source>
        <strain evidence="1">87-6 pot B 2015</strain>
    </source>
</reference>
<comment type="caution">
    <text evidence="1">The sequence shown here is derived from an EMBL/GenBank/DDBJ whole genome shotgun (WGS) entry which is preliminary data.</text>
</comment>
<feature type="non-terminal residue" evidence="1">
    <location>
        <position position="1"/>
    </location>
</feature>
<evidence type="ECO:0000313" key="1">
    <source>
        <dbReference type="EMBL" id="CAG8717073.1"/>
    </source>
</evidence>
<evidence type="ECO:0000313" key="2">
    <source>
        <dbReference type="Proteomes" id="UP000789375"/>
    </source>
</evidence>
<organism evidence="1 2">
    <name type="scientific">Funneliformis mosseae</name>
    <name type="common">Endomycorrhizal fungus</name>
    <name type="synonym">Glomus mosseae</name>
    <dbReference type="NCBI Taxonomy" id="27381"/>
    <lineage>
        <taxon>Eukaryota</taxon>
        <taxon>Fungi</taxon>
        <taxon>Fungi incertae sedis</taxon>
        <taxon>Mucoromycota</taxon>
        <taxon>Glomeromycotina</taxon>
        <taxon>Glomeromycetes</taxon>
        <taxon>Glomerales</taxon>
        <taxon>Glomeraceae</taxon>
        <taxon>Funneliformis</taxon>
    </lineage>
</organism>
<proteinExistence type="predicted"/>
<dbReference type="Proteomes" id="UP000789375">
    <property type="component" value="Unassembled WGS sequence"/>
</dbReference>
<feature type="non-terminal residue" evidence="1">
    <location>
        <position position="107"/>
    </location>
</feature>
<keyword evidence="2" id="KW-1185">Reference proteome</keyword>
<name>A0A9N9I2F8_FUNMO</name>
<sequence>NKLKLKINELKCLKSEAISKPVVGKNDEKNIIKSDNISLGSTNLSKYFVHRKNMDPIKKINSEITELPKMKLVLVILISMEGIEVMRPSLKVLPLLIVASTLMTPLS</sequence>
<dbReference type="EMBL" id="CAJVPP010012252">
    <property type="protein sequence ID" value="CAG8717073.1"/>
    <property type="molecule type" value="Genomic_DNA"/>
</dbReference>
<dbReference type="AlphaFoldDB" id="A0A9N9I2F8"/>
<protein>
    <submittedName>
        <fullName evidence="1">12206_t:CDS:1</fullName>
    </submittedName>
</protein>
<gene>
    <name evidence="1" type="ORF">FMOSSE_LOCUS14711</name>
</gene>